<dbReference type="AlphaFoldDB" id="A0A126QNW5"/>
<protein>
    <submittedName>
        <fullName evidence="4">Glycosyltransferase involved in cell wall biosynthesis</fullName>
    </submittedName>
</protein>
<keyword evidence="5" id="KW-1185">Reference proteome</keyword>
<dbReference type="InterPro" id="IPR001173">
    <property type="entry name" value="Glyco_trans_2-like"/>
</dbReference>
<organism evidence="4 6">
    <name type="scientific">Pseudodesulfovibrio indicus</name>
    <dbReference type="NCBI Taxonomy" id="1716143"/>
    <lineage>
        <taxon>Bacteria</taxon>
        <taxon>Pseudomonadati</taxon>
        <taxon>Thermodesulfobacteriota</taxon>
        <taxon>Desulfovibrionia</taxon>
        <taxon>Desulfovibrionales</taxon>
        <taxon>Desulfovibrionaceae</taxon>
    </lineage>
</organism>
<gene>
    <name evidence="3" type="ORF">AWY79_11370</name>
    <name evidence="4" type="ORF">EDC59_10610</name>
</gene>
<dbReference type="SUPFAM" id="SSF53448">
    <property type="entry name" value="Nucleotide-diphospho-sugar transferases"/>
    <property type="match status" value="1"/>
</dbReference>
<dbReference type="RefSeq" id="WP_066803819.1">
    <property type="nucleotide sequence ID" value="NZ_CP014206.1"/>
</dbReference>
<dbReference type="PANTHER" id="PTHR22916:SF3">
    <property type="entry name" value="UDP-GLCNAC:BETAGAL BETA-1,3-N-ACETYLGLUCOSAMINYLTRANSFERASE-LIKE PROTEIN 1"/>
    <property type="match status" value="1"/>
</dbReference>
<dbReference type="EMBL" id="CP014206">
    <property type="protein sequence ID" value="AMK11672.1"/>
    <property type="molecule type" value="Genomic_DNA"/>
</dbReference>
<dbReference type="Pfam" id="PF00535">
    <property type="entry name" value="Glycos_transf_2"/>
    <property type="match status" value="1"/>
</dbReference>
<dbReference type="Proteomes" id="UP000295506">
    <property type="component" value="Unassembled WGS sequence"/>
</dbReference>
<dbReference type="InterPro" id="IPR029044">
    <property type="entry name" value="Nucleotide-diphossugar_trans"/>
</dbReference>
<evidence type="ECO:0000313" key="4">
    <source>
        <dbReference type="EMBL" id="TDT88198.1"/>
    </source>
</evidence>
<dbReference type="KEGG" id="dej:AWY79_11370"/>
<dbReference type="Gene3D" id="3.90.550.10">
    <property type="entry name" value="Spore Coat Polysaccharide Biosynthesis Protein SpsA, Chain A"/>
    <property type="match status" value="1"/>
</dbReference>
<reference evidence="4 6" key="2">
    <citation type="submission" date="2019-03" db="EMBL/GenBank/DDBJ databases">
        <title>Genomic Encyclopedia of Type Strains, Phase IV (KMG-IV): sequencing the most valuable type-strain genomes for metagenomic binning, comparative biology and taxonomic classification.</title>
        <authorList>
            <person name="Goeker M."/>
        </authorList>
    </citation>
    <scope>NUCLEOTIDE SEQUENCE [LARGE SCALE GENOMIC DNA]</scope>
    <source>
        <strain evidence="4 6">DSM 101483</strain>
    </source>
</reference>
<dbReference type="PANTHER" id="PTHR22916">
    <property type="entry name" value="GLYCOSYLTRANSFERASE"/>
    <property type="match status" value="1"/>
</dbReference>
<name>A0A126QNW5_9BACT</name>
<reference evidence="3 5" key="1">
    <citation type="journal article" date="2016" name="Front. Microbiol.">
        <title>Genome Sequence of the Piezophilic, Mesophilic Sulfate-Reducing Bacterium Desulfovibrio indicus J2T.</title>
        <authorList>
            <person name="Cao J."/>
            <person name="Maignien L."/>
            <person name="Shao Z."/>
            <person name="Alain K."/>
            <person name="Jebbar M."/>
        </authorList>
    </citation>
    <scope>NUCLEOTIDE SEQUENCE [LARGE SCALE GENOMIC DNA]</scope>
    <source>
        <strain evidence="3 5">J2</strain>
    </source>
</reference>
<feature type="region of interest" description="Disordered" evidence="1">
    <location>
        <begin position="280"/>
        <end position="310"/>
    </location>
</feature>
<dbReference type="OrthoDB" id="5439746at2"/>
<dbReference type="GO" id="GO:0016758">
    <property type="term" value="F:hexosyltransferase activity"/>
    <property type="evidence" value="ECO:0007669"/>
    <property type="project" value="UniProtKB-ARBA"/>
</dbReference>
<dbReference type="EMBL" id="SOBK01000006">
    <property type="protein sequence ID" value="TDT88198.1"/>
    <property type="molecule type" value="Genomic_DNA"/>
</dbReference>
<evidence type="ECO:0000256" key="1">
    <source>
        <dbReference type="SAM" id="MobiDB-lite"/>
    </source>
</evidence>
<evidence type="ECO:0000259" key="2">
    <source>
        <dbReference type="Pfam" id="PF00535"/>
    </source>
</evidence>
<evidence type="ECO:0000313" key="3">
    <source>
        <dbReference type="EMBL" id="AMK11672.1"/>
    </source>
</evidence>
<sequence>MPVKDHNSNLPLFSILMSTYQRADRLPSAIRSIVKQQYPHWELILVNDGGEDISRITTSFFNSRITLLNFEENKGKSAAVNAAFRRARGEFIAYLDDDDEWLPNHLQVHYEYHTNNPATMFSHSDAHRVLFKRGQERNEGLASRDLVYTGPVGFPDLINCNRITWLSVVHRRECYAEVGGLDERLRTLEDFDLWRRMSIRYDLHHIPEHTGNYFVHRQLEGQLTGLVQKAPLTFHAANVLIHRKAIPPALKRKHGPELSAARKKAYVEFLVARAKEYQTRGDERRRNSALALAKKMEPNLHHSPPTDGGS</sequence>
<feature type="domain" description="Glycosyltransferase 2-like" evidence="2">
    <location>
        <begin position="14"/>
        <end position="121"/>
    </location>
</feature>
<dbReference type="Proteomes" id="UP000055611">
    <property type="component" value="Chromosome"/>
</dbReference>
<evidence type="ECO:0000313" key="6">
    <source>
        <dbReference type="Proteomes" id="UP000295506"/>
    </source>
</evidence>
<accession>A0A126QNW5</accession>
<proteinExistence type="predicted"/>
<evidence type="ECO:0000313" key="5">
    <source>
        <dbReference type="Proteomes" id="UP000055611"/>
    </source>
</evidence>